<keyword evidence="3" id="KW-1185">Reference proteome</keyword>
<dbReference type="GO" id="GO:0009733">
    <property type="term" value="P:response to auxin"/>
    <property type="evidence" value="ECO:0007669"/>
    <property type="project" value="InterPro"/>
</dbReference>
<sequence length="157" mass="18058">MLLTFSTKFNRMKSMNNLKMVRNWQKLASRGRWRIMLPNTGCAIDMDICTKSKLYKGHFVVYTADGRRFVVPLAYLSTPIFKRLFEMSEEEFGLPGNGPIRLPCDAIFMDYLVSIVGRCASKDVENALLGSMAMGQCSMSLLFHQRHRSWQMLLQGF</sequence>
<reference evidence="2 3" key="1">
    <citation type="journal article" date="2019" name="Nat. Plants">
        <title>Stout camphor tree genome fills gaps in understanding of flowering plant genome evolution.</title>
        <authorList>
            <person name="Chaw S.M."/>
            <person name="Liu Y.C."/>
            <person name="Wu Y.W."/>
            <person name="Wang H.Y."/>
            <person name="Lin C.I."/>
            <person name="Wu C.S."/>
            <person name="Ke H.M."/>
            <person name="Chang L.Y."/>
            <person name="Hsu C.Y."/>
            <person name="Yang H.T."/>
            <person name="Sudianto E."/>
            <person name="Hsu M.H."/>
            <person name="Wu K.P."/>
            <person name="Wang L.N."/>
            <person name="Leebens-Mack J.H."/>
            <person name="Tsai I.J."/>
        </authorList>
    </citation>
    <scope>NUCLEOTIDE SEQUENCE [LARGE SCALE GENOMIC DNA]</scope>
    <source>
        <strain evidence="3">cv. Chaw 1501</strain>
        <tissue evidence="2">Young leaves</tissue>
    </source>
</reference>
<name>A0A3S3N935_9MAGN</name>
<dbReference type="EMBL" id="QPKB01000008">
    <property type="protein sequence ID" value="RWR90619.1"/>
    <property type="molecule type" value="Genomic_DNA"/>
</dbReference>
<dbReference type="AlphaFoldDB" id="A0A3S3N935"/>
<dbReference type="Proteomes" id="UP000283530">
    <property type="component" value="Unassembled WGS sequence"/>
</dbReference>
<organism evidence="2 3">
    <name type="scientific">Cinnamomum micranthum f. kanehirae</name>
    <dbReference type="NCBI Taxonomy" id="337451"/>
    <lineage>
        <taxon>Eukaryota</taxon>
        <taxon>Viridiplantae</taxon>
        <taxon>Streptophyta</taxon>
        <taxon>Embryophyta</taxon>
        <taxon>Tracheophyta</taxon>
        <taxon>Spermatophyta</taxon>
        <taxon>Magnoliopsida</taxon>
        <taxon>Magnoliidae</taxon>
        <taxon>Laurales</taxon>
        <taxon>Lauraceae</taxon>
        <taxon>Cinnamomum</taxon>
    </lineage>
</organism>
<dbReference type="OrthoDB" id="1936278at2759"/>
<comment type="caution">
    <text evidence="2">The sequence shown here is derived from an EMBL/GenBank/DDBJ whole genome shotgun (WGS) entry which is preliminary data.</text>
</comment>
<dbReference type="PANTHER" id="PTHR31175">
    <property type="entry name" value="AUXIN-RESPONSIVE FAMILY PROTEIN"/>
    <property type="match status" value="1"/>
</dbReference>
<accession>A0A3S3N935</accession>
<evidence type="ECO:0000313" key="2">
    <source>
        <dbReference type="EMBL" id="RWR90619.1"/>
    </source>
</evidence>
<dbReference type="Pfam" id="PF02519">
    <property type="entry name" value="Auxin_inducible"/>
    <property type="match status" value="1"/>
</dbReference>
<gene>
    <name evidence="2" type="ORF">CKAN_01972100</name>
</gene>
<dbReference type="PANTHER" id="PTHR31175:SF120">
    <property type="entry name" value="OS09G0547100 PROTEIN"/>
    <property type="match status" value="1"/>
</dbReference>
<comment type="similarity">
    <text evidence="1">Belongs to the ARG7 family.</text>
</comment>
<dbReference type="InterPro" id="IPR003676">
    <property type="entry name" value="SAUR_fam"/>
</dbReference>
<proteinExistence type="inferred from homology"/>
<evidence type="ECO:0000313" key="3">
    <source>
        <dbReference type="Proteomes" id="UP000283530"/>
    </source>
</evidence>
<evidence type="ECO:0000256" key="1">
    <source>
        <dbReference type="ARBA" id="ARBA00006974"/>
    </source>
</evidence>
<protein>
    <submittedName>
        <fullName evidence="2">Auxin-responsive protein SAUR64-like protein</fullName>
    </submittedName>
</protein>